<proteinExistence type="predicted"/>
<organism evidence="1">
    <name type="scientific">marine sediment metagenome</name>
    <dbReference type="NCBI Taxonomy" id="412755"/>
    <lineage>
        <taxon>unclassified sequences</taxon>
        <taxon>metagenomes</taxon>
        <taxon>ecological metagenomes</taxon>
    </lineage>
</organism>
<gene>
    <name evidence="1" type="ORF">S01H4_42993</name>
</gene>
<reference evidence="1" key="1">
    <citation type="journal article" date="2014" name="Front. Microbiol.">
        <title>High frequency of phylogenetically diverse reductive dehalogenase-homologous genes in deep subseafloor sedimentary metagenomes.</title>
        <authorList>
            <person name="Kawai M."/>
            <person name="Futagami T."/>
            <person name="Toyoda A."/>
            <person name="Takaki Y."/>
            <person name="Nishi S."/>
            <person name="Hori S."/>
            <person name="Arai W."/>
            <person name="Tsubouchi T."/>
            <person name="Morono Y."/>
            <person name="Uchiyama I."/>
            <person name="Ito T."/>
            <person name="Fujiyama A."/>
            <person name="Inagaki F."/>
            <person name="Takami H."/>
        </authorList>
    </citation>
    <scope>NUCLEOTIDE SEQUENCE</scope>
    <source>
        <strain evidence="1">Expedition CK06-06</strain>
    </source>
</reference>
<feature type="non-terminal residue" evidence="1">
    <location>
        <position position="286"/>
    </location>
</feature>
<name>X1CGC0_9ZZZZ</name>
<dbReference type="EMBL" id="BART01023666">
    <property type="protein sequence ID" value="GAG95313.1"/>
    <property type="molecule type" value="Genomic_DNA"/>
</dbReference>
<accession>X1CGC0</accession>
<protein>
    <submittedName>
        <fullName evidence="1">Uncharacterized protein</fullName>
    </submittedName>
</protein>
<sequence length="286" mass="31094">MSGGTGLTQPRNSVEPVLTQFSNTPLIIRDQYVVSGSDMAQIGWVEVATEDGTSGYLWYLKAESETRLRFEDYLEMAMVESERSALAAPTPAKLPGSEGLFAAIQSRGNVQVGFTAAAGISDFDDILKNLDTQGAIEENMLFLQRQTALDFDDMLAAISGGTAGGTAFGLFENSEEMALNLGFSGFRRGSYDFYKTDWKYLNDASTRGAIDGINSIEGVLVPAGTSTVYDQVLGTNIRRPFLHVRYRASQADDRRMKSWLTGSAGGAFTSTLDAMEVNFLSERCLV</sequence>
<comment type="caution">
    <text evidence="1">The sequence shown here is derived from an EMBL/GenBank/DDBJ whole genome shotgun (WGS) entry which is preliminary data.</text>
</comment>
<evidence type="ECO:0000313" key="1">
    <source>
        <dbReference type="EMBL" id="GAG95313.1"/>
    </source>
</evidence>
<dbReference type="AlphaFoldDB" id="X1CGC0"/>